<dbReference type="EMBL" id="UYSU01032176">
    <property type="protein sequence ID" value="VDL88509.1"/>
    <property type="molecule type" value="Genomic_DNA"/>
</dbReference>
<dbReference type="WBParaSite" id="SSLN_0000219401-mRNA-1">
    <property type="protein sequence ID" value="SSLN_0000219401-mRNA-1"/>
    <property type="gene ID" value="SSLN_0000219401"/>
</dbReference>
<comment type="caution">
    <text evidence="1">Lacks conserved residue(s) required for the propagation of feature annotation.</text>
</comment>
<dbReference type="SUPFAM" id="SSF49723">
    <property type="entry name" value="Lipase/lipooxygenase domain (PLAT/LH2 domain)"/>
    <property type="match status" value="1"/>
</dbReference>
<dbReference type="Pfam" id="PF01477">
    <property type="entry name" value="PLAT"/>
    <property type="match status" value="1"/>
</dbReference>
<sequence length="148" mass="16648">MIPLYCINFEAFYRTQQESTFSFSALPDLGALLRCTLWHDNADDSAEWHCEWVRVGEMLPPINGLLLREWFFDCNQWVSAKQGNKECCVELNSSSGGVVDPLNARTAGEEIVREMKVTSTLREEDGNNGCKSVDTGTSFSPHITTHLL</sequence>
<dbReference type="PROSITE" id="PS50095">
    <property type="entry name" value="PLAT"/>
    <property type="match status" value="1"/>
</dbReference>
<evidence type="ECO:0000259" key="2">
    <source>
        <dbReference type="PROSITE" id="PS50095"/>
    </source>
</evidence>
<keyword evidence="4" id="KW-1185">Reference proteome</keyword>
<evidence type="ECO:0000313" key="3">
    <source>
        <dbReference type="EMBL" id="VDL88509.1"/>
    </source>
</evidence>
<feature type="domain" description="PLAT" evidence="2">
    <location>
        <begin position="1"/>
        <end position="92"/>
    </location>
</feature>
<evidence type="ECO:0000313" key="4">
    <source>
        <dbReference type="Proteomes" id="UP000275846"/>
    </source>
</evidence>
<reference evidence="3 4" key="2">
    <citation type="submission" date="2018-11" db="EMBL/GenBank/DDBJ databases">
        <authorList>
            <consortium name="Pathogen Informatics"/>
        </authorList>
    </citation>
    <scope>NUCLEOTIDE SEQUENCE [LARGE SCALE GENOMIC DNA]</scope>
    <source>
        <strain evidence="3 4">NST_G2</strain>
    </source>
</reference>
<dbReference type="Gene3D" id="2.60.60.20">
    <property type="entry name" value="PLAT/LH2 domain"/>
    <property type="match status" value="1"/>
</dbReference>
<name>A0A183SD26_SCHSO</name>
<accession>A0A183SD26</accession>
<dbReference type="STRING" id="70667.A0A183SD26"/>
<dbReference type="InterPro" id="IPR036392">
    <property type="entry name" value="PLAT/LH2_dom_sf"/>
</dbReference>
<proteinExistence type="predicted"/>
<organism evidence="5">
    <name type="scientific">Schistocephalus solidus</name>
    <name type="common">Tapeworm</name>
    <dbReference type="NCBI Taxonomy" id="70667"/>
    <lineage>
        <taxon>Eukaryota</taxon>
        <taxon>Metazoa</taxon>
        <taxon>Spiralia</taxon>
        <taxon>Lophotrochozoa</taxon>
        <taxon>Platyhelminthes</taxon>
        <taxon>Cestoda</taxon>
        <taxon>Eucestoda</taxon>
        <taxon>Diphyllobothriidea</taxon>
        <taxon>Diphyllobothriidae</taxon>
        <taxon>Schistocephalus</taxon>
    </lineage>
</organism>
<dbReference type="AlphaFoldDB" id="A0A183SD26"/>
<evidence type="ECO:0000256" key="1">
    <source>
        <dbReference type="PROSITE-ProRule" id="PRU00152"/>
    </source>
</evidence>
<reference evidence="5" key="1">
    <citation type="submission" date="2016-06" db="UniProtKB">
        <authorList>
            <consortium name="WormBaseParasite"/>
        </authorList>
    </citation>
    <scope>IDENTIFICATION</scope>
</reference>
<gene>
    <name evidence="3" type="ORF">SSLN_LOCUS2124</name>
</gene>
<dbReference type="OrthoDB" id="5322100at2759"/>
<evidence type="ECO:0000313" key="5">
    <source>
        <dbReference type="WBParaSite" id="SSLN_0000219401-mRNA-1"/>
    </source>
</evidence>
<dbReference type="Proteomes" id="UP000275846">
    <property type="component" value="Unassembled WGS sequence"/>
</dbReference>
<protein>
    <submittedName>
        <fullName evidence="5">PLAT domain-containing protein</fullName>
    </submittedName>
</protein>
<dbReference type="InterPro" id="IPR001024">
    <property type="entry name" value="PLAT/LH2_dom"/>
</dbReference>